<sequence>MTQFITVVAVLILLGACVMLWQLTPQGARGQRAPIVILVLLSLSFLTLTPTVEALFDALRVNAAYLFSHLCGLSAIALTTFYWGHALSATPPNRRRLLVTRAVYGMVALALVCLFLTSPQQPHGAGFGREFDGHPRMQLYWVLQAMVTMHAMCTLGVVAARAGARERHWRRALLNVLVGVVAVYAVYEAWVILVVLLWPAMPPQWAQLLTATIQIVASLLLVAGSVGPAVLGAFRSTRLARSYIEELAPLHEWLTRRYPQVRFRAQASRRGETRVTDMLIEISDALRLLQRDEPALTTAHRLDDHTIRAAAGGSTHCAAYELAAARLFRGRVLPEPSKSSAA</sequence>
<feature type="transmembrane region" description="Helical" evidence="1">
    <location>
        <begin position="211"/>
        <end position="234"/>
    </location>
</feature>
<feature type="transmembrane region" description="Helical" evidence="1">
    <location>
        <begin position="97"/>
        <end position="118"/>
    </location>
</feature>
<proteinExistence type="predicted"/>
<dbReference type="Proteomes" id="UP001519325">
    <property type="component" value="Unassembled WGS sequence"/>
</dbReference>
<feature type="transmembrane region" description="Helical" evidence="1">
    <location>
        <begin position="138"/>
        <end position="160"/>
    </location>
</feature>
<name>A0ABS4QF61_9NOCA</name>
<keyword evidence="1" id="KW-0812">Transmembrane</keyword>
<gene>
    <name evidence="2" type="ORF">BJ987_002630</name>
</gene>
<evidence type="ECO:0000313" key="3">
    <source>
        <dbReference type="Proteomes" id="UP001519325"/>
    </source>
</evidence>
<feature type="transmembrane region" description="Helical" evidence="1">
    <location>
        <begin position="35"/>
        <end position="52"/>
    </location>
</feature>
<evidence type="ECO:0000313" key="2">
    <source>
        <dbReference type="EMBL" id="MBP2189729.1"/>
    </source>
</evidence>
<reference evidence="2 3" key="1">
    <citation type="submission" date="2021-03" db="EMBL/GenBank/DDBJ databases">
        <title>Sequencing the genomes of 1000 actinobacteria strains.</title>
        <authorList>
            <person name="Klenk H.-P."/>
        </authorList>
    </citation>
    <scope>NUCLEOTIDE SEQUENCE [LARGE SCALE GENOMIC DNA]</scope>
    <source>
        <strain evidence="2 3">DSM 45516</strain>
    </source>
</reference>
<protein>
    <submittedName>
        <fullName evidence="2">Uncharacterized protein</fullName>
    </submittedName>
</protein>
<dbReference type="EMBL" id="JAGGMR010000001">
    <property type="protein sequence ID" value="MBP2189729.1"/>
    <property type="molecule type" value="Genomic_DNA"/>
</dbReference>
<comment type="caution">
    <text evidence="2">The sequence shown here is derived from an EMBL/GenBank/DDBJ whole genome shotgun (WGS) entry which is preliminary data.</text>
</comment>
<feature type="transmembrane region" description="Helical" evidence="1">
    <location>
        <begin position="6"/>
        <end position="23"/>
    </location>
</feature>
<keyword evidence="1" id="KW-0472">Membrane</keyword>
<dbReference type="RefSeq" id="WP_209888849.1">
    <property type="nucleotide sequence ID" value="NZ_JAGGMR010000001.1"/>
</dbReference>
<organism evidence="2 3">
    <name type="scientific">Nocardia goodfellowii</name>
    <dbReference type="NCBI Taxonomy" id="882446"/>
    <lineage>
        <taxon>Bacteria</taxon>
        <taxon>Bacillati</taxon>
        <taxon>Actinomycetota</taxon>
        <taxon>Actinomycetes</taxon>
        <taxon>Mycobacteriales</taxon>
        <taxon>Nocardiaceae</taxon>
        <taxon>Nocardia</taxon>
    </lineage>
</organism>
<feature type="transmembrane region" description="Helical" evidence="1">
    <location>
        <begin position="64"/>
        <end position="85"/>
    </location>
</feature>
<accession>A0ABS4QF61</accession>
<feature type="transmembrane region" description="Helical" evidence="1">
    <location>
        <begin position="172"/>
        <end position="199"/>
    </location>
</feature>
<evidence type="ECO:0000256" key="1">
    <source>
        <dbReference type="SAM" id="Phobius"/>
    </source>
</evidence>
<keyword evidence="3" id="KW-1185">Reference proteome</keyword>
<keyword evidence="1" id="KW-1133">Transmembrane helix</keyword>